<dbReference type="GO" id="GO:0016787">
    <property type="term" value="F:hydrolase activity"/>
    <property type="evidence" value="ECO:0007669"/>
    <property type="project" value="UniProtKB-KW"/>
</dbReference>
<dbReference type="EMBL" id="RIBP01000001">
    <property type="protein sequence ID" value="TRZ39678.1"/>
    <property type="molecule type" value="Genomic_DNA"/>
</dbReference>
<dbReference type="Pfam" id="PF12697">
    <property type="entry name" value="Abhydrolase_6"/>
    <property type="match status" value="1"/>
</dbReference>
<evidence type="ECO:0000259" key="2">
    <source>
        <dbReference type="Pfam" id="PF12697"/>
    </source>
</evidence>
<dbReference type="PANTHER" id="PTHR48079:SF6">
    <property type="entry name" value="NAD(P)-BINDING DOMAIN-CONTAINING PROTEIN-RELATED"/>
    <property type="match status" value="1"/>
</dbReference>
<dbReference type="SUPFAM" id="SSF53474">
    <property type="entry name" value="alpha/beta-Hydrolases"/>
    <property type="match status" value="1"/>
</dbReference>
<evidence type="ECO:0000313" key="3">
    <source>
        <dbReference type="EMBL" id="TRZ39678.1"/>
    </source>
</evidence>
<dbReference type="InterPro" id="IPR029058">
    <property type="entry name" value="AB_hydrolase_fold"/>
</dbReference>
<dbReference type="AlphaFoldDB" id="A0A553SRT1"/>
<feature type="domain" description="AB hydrolase-1" evidence="2">
    <location>
        <begin position="382"/>
        <end position="604"/>
    </location>
</feature>
<accession>A0A553SRT1</accession>
<name>A0A553SRT1_NIACI</name>
<sequence>MKRILLIGGTGFIGKQLVQQIATEQVEIFLLVRSKSKAIKLFEESGYLHRNLLQLVEGDLTKEGLGLGEEDLQQVKQSDVIIHAGGPMNISISEKQATSAFLNGAKYVSEIAESIHVTKGLEHFIHVVGYMSPFNDDNSDIDINVFQDAYELEIKNHYERTKFLADLYMRQQAKKVGYPISVINPPTVVGPSQTGSTEQVDGLGLLVKSMRKGLMPVVPGGGNYRIPLIANDALAKFIVRILNQKQPKSHTYTLVPDRQMDLNVSELLRIMAESLNVKAPTKAIPIQIMRLLLNSGGSKITGIPADSLNFLTNKDFSNAKVKKVMGSDWFRTTSVKNFLPVVIADIDYRITYPHQQIDSRFNRVLIGNVVVYQTSGEGKPFILFHGLLSDGEDLFPLGIQLHEKTGRPVWIVDLPGLGRSPFQKGKSMMTALLQTVKNLLSQVVEGAHFIGHSFGALVLIAAHKDNYFRPEDTVTLLQPPLMKKVTTEFPILIKKWALKTASYSRLEKYCLETGLFSIAEQIPVHYIAKVKRSFTSPRILNTTVLLDEWSSRKEETEMNVRANSNIEIIWGDQDRAYQIPIKLGEVTMLPYGHHFPLSHPNETAHVILGNMKI</sequence>
<dbReference type="Proteomes" id="UP000319837">
    <property type="component" value="Unassembled WGS sequence"/>
</dbReference>
<gene>
    <name evidence="3" type="ORF">CEQ21_01570</name>
</gene>
<dbReference type="GO" id="GO:0004029">
    <property type="term" value="F:aldehyde dehydrogenase (NAD+) activity"/>
    <property type="evidence" value="ECO:0007669"/>
    <property type="project" value="TreeGrafter"/>
</dbReference>
<dbReference type="InterPro" id="IPR000073">
    <property type="entry name" value="AB_hydrolase_1"/>
</dbReference>
<reference evidence="4" key="1">
    <citation type="submission" date="2018-10" db="EMBL/GenBank/DDBJ databases">
        <title>FDA dAtabase for Regulatory Grade micrObial Sequences (FDA-ARGOS): Supporting development and validation of Infectious Disease Dx tests.</title>
        <authorList>
            <person name="Minogue T."/>
            <person name="Wolcott M."/>
            <person name="Wasieloski L."/>
            <person name="Aguilar W."/>
            <person name="Moore D."/>
            <person name="Tallon L."/>
            <person name="Sadzewicz L."/>
            <person name="Sengamalay N."/>
            <person name="Ott S."/>
            <person name="Godinez A."/>
            <person name="Nagaraj S."/>
            <person name="Vavikolanu K."/>
            <person name="Vyas G."/>
            <person name="Nadendla S."/>
            <person name="George J."/>
            <person name="Sichtig H."/>
        </authorList>
    </citation>
    <scope>NUCLEOTIDE SEQUENCE [LARGE SCALE GENOMIC DNA]</scope>
    <source>
        <strain evidence="4">FDAARGOS_343</strain>
    </source>
</reference>
<dbReference type="Gene3D" id="3.40.50.720">
    <property type="entry name" value="NAD(P)-binding Rossmann-like Domain"/>
    <property type="match status" value="1"/>
</dbReference>
<dbReference type="Gene3D" id="3.40.50.1820">
    <property type="entry name" value="alpha/beta hydrolase"/>
    <property type="match status" value="1"/>
</dbReference>
<dbReference type="SUPFAM" id="SSF51735">
    <property type="entry name" value="NAD(P)-binding Rossmann-fold domains"/>
    <property type="match status" value="1"/>
</dbReference>
<evidence type="ECO:0000313" key="4">
    <source>
        <dbReference type="Proteomes" id="UP000319837"/>
    </source>
</evidence>
<organism evidence="3 4">
    <name type="scientific">Niallia circulans</name>
    <name type="common">Bacillus circulans</name>
    <dbReference type="NCBI Taxonomy" id="1397"/>
    <lineage>
        <taxon>Bacteria</taxon>
        <taxon>Bacillati</taxon>
        <taxon>Bacillota</taxon>
        <taxon>Bacilli</taxon>
        <taxon>Bacillales</taxon>
        <taxon>Bacillaceae</taxon>
        <taxon>Niallia</taxon>
    </lineage>
</organism>
<evidence type="ECO:0000259" key="1">
    <source>
        <dbReference type="Pfam" id="PF07993"/>
    </source>
</evidence>
<protein>
    <submittedName>
        <fullName evidence="3">Alpha/beta fold hydrolase</fullName>
    </submittedName>
</protein>
<keyword evidence="3" id="KW-0378">Hydrolase</keyword>
<proteinExistence type="predicted"/>
<dbReference type="PANTHER" id="PTHR48079">
    <property type="entry name" value="PROTEIN YEEZ"/>
    <property type="match status" value="1"/>
</dbReference>
<dbReference type="InterPro" id="IPR036291">
    <property type="entry name" value="NAD(P)-bd_dom_sf"/>
</dbReference>
<dbReference type="InterPro" id="IPR051783">
    <property type="entry name" value="NAD(P)-dependent_oxidoreduct"/>
</dbReference>
<dbReference type="GO" id="GO:0005737">
    <property type="term" value="C:cytoplasm"/>
    <property type="evidence" value="ECO:0007669"/>
    <property type="project" value="TreeGrafter"/>
</dbReference>
<dbReference type="Pfam" id="PF07993">
    <property type="entry name" value="NAD_binding_4"/>
    <property type="match status" value="1"/>
</dbReference>
<dbReference type="RefSeq" id="WP_185764062.1">
    <property type="nucleotide sequence ID" value="NZ_RIBP01000001.1"/>
</dbReference>
<feature type="domain" description="Thioester reductase (TE)" evidence="1">
    <location>
        <begin position="7"/>
        <end position="238"/>
    </location>
</feature>
<comment type="caution">
    <text evidence="3">The sequence shown here is derived from an EMBL/GenBank/DDBJ whole genome shotgun (WGS) entry which is preliminary data.</text>
</comment>
<dbReference type="InterPro" id="IPR013120">
    <property type="entry name" value="FAR_NAD-bd"/>
</dbReference>